<protein>
    <submittedName>
        <fullName evidence="1">Similar to MamD</fullName>
    </submittedName>
</protein>
<sequence>MDLNHKFGETSMYLLKMTKASGIPSTLTGKTFTVGQVTTTGNGAGKWLLLQPKGVGAASAAKGSVILKMEGNRQLMALVGKTVTVGKAPVMGAGAGAGKWLALHPVATATKGAFAGGSGVSAILTAAKAPAVASTATTVTKVAAGSAVATKTSAVAGTIWSGTGLSLGLGLGLGALGPALLAGGVAAGGYYLYNRSKNSATTDEDLQNELAGALA</sequence>
<name>C4RAE7_9PROT</name>
<accession>C4RAE7</accession>
<proteinExistence type="predicted"/>
<dbReference type="EMBL" id="FP102531">
    <property type="protein sequence ID" value="CAV30792.1"/>
    <property type="molecule type" value="Genomic_DNA"/>
</dbReference>
<reference evidence="1" key="1">
    <citation type="journal article" date="2009" name="Environ. Microbiol.">
        <title>Comparative analysis of magnetosome gene clusters in magnetotactic bacteria provides further evidence for horizontal gene transfer.</title>
        <authorList>
            <person name="Jogler C."/>
            <person name="Kube M."/>
            <person name="Schubbe S."/>
            <person name="Ullrich S."/>
            <person name="Teeling H."/>
            <person name="Bazylinski D.A."/>
            <person name="Reinhardt R."/>
            <person name="Schuler D."/>
        </authorList>
    </citation>
    <scope>NUCLEOTIDE SEQUENCE</scope>
    <source>
        <strain evidence="1">Type strain: MV-1</strain>
    </source>
</reference>
<organism evidence="1">
    <name type="scientific">Magnetovibrio blakemorei</name>
    <dbReference type="NCBI Taxonomy" id="28181"/>
    <lineage>
        <taxon>Bacteria</taxon>
        <taxon>Pseudomonadati</taxon>
        <taxon>Pseudomonadota</taxon>
        <taxon>Alphaproteobacteria</taxon>
        <taxon>Rhodospirillales</taxon>
        <taxon>Magnetovibrionaceae</taxon>
        <taxon>Magnetovibrio</taxon>
    </lineage>
</organism>
<evidence type="ECO:0000313" key="1">
    <source>
        <dbReference type="EMBL" id="CAV30792.1"/>
    </source>
</evidence>
<gene>
    <name evidence="1" type="ORF">mv1g00045</name>
</gene>
<dbReference type="AlphaFoldDB" id="C4RAE7"/>